<dbReference type="Proteomes" id="UP000684084">
    <property type="component" value="Unassembled WGS sequence"/>
</dbReference>
<dbReference type="AlphaFoldDB" id="A0A915ZVW1"/>
<keyword evidence="2" id="KW-0812">Transmembrane</keyword>
<accession>A0A915ZVW1</accession>
<organism evidence="3 4">
    <name type="scientific">Rhizophagus irregularis</name>
    <dbReference type="NCBI Taxonomy" id="588596"/>
    <lineage>
        <taxon>Eukaryota</taxon>
        <taxon>Fungi</taxon>
        <taxon>Fungi incertae sedis</taxon>
        <taxon>Mucoromycota</taxon>
        <taxon>Glomeromycotina</taxon>
        <taxon>Glomeromycetes</taxon>
        <taxon>Glomerales</taxon>
        <taxon>Glomeraceae</taxon>
        <taxon>Rhizophagus</taxon>
    </lineage>
</organism>
<sequence>MINPNRENCSTPILYFRLIHINETLTSINVSATQIPAFNFCESIIKGIVYYYINVYPLLENYIFATYVNSSNPIDASIYGLLFDWNSNFISNTYLSAASVNKKGIVQPPGKIYFSKKSRNVGFLYVDIMKNTGSVIWNYFTNPLTMSNINSGIIMYKDSLNTLTSGFLNAEGNYCLVIARFSSKKQEPLRVETILIPTQSNRTSSSNLIYSRKLKSFSNIITLNCNIDYKGSGNICQFYFSGGSNMANAFILRLSFLTSGNLTNVETKPANYVHNSNDIKIYPLLFGGYLLTARDRNRKLIYGYILNSTEDFQDYWPLPQPFFLNSKGPSYILPDKKIIGAAQINATNWFLNTTELPKIPIANDKGYYNPQLNLTLPVINGTIPIRTSQILIQYKDPVQLSSGNVSVFIHSNSISTDPIYLRQVYSGQSGHCILSENRKTITIKIFTSTFNQPLTDYFVIIDDNFVKINENGEAVKGIEANVWVFKTEQTVPNIFVESSVALFRLTAAGSILYESLNATEKIEFVNELGNELATILPVTPSRLVPRYQYQRDPTTEEIQVILPLEIISSTNISEMNVINIIEDLNSFIIHRDMGPLAYMKYTNLMDSNYGLVKPENFWDKYLFIIILFIVGILLFTLLCFIEQRRNPKAETSSVFKFSMGFVSYLLFVIFTLRYSKAVAGLYETSLTIVILSTSLKETVSLFLIIREIITSEKFRGWLKKHFSITMLFMLLSAVDVYSLMILTSKIGSKPSLSAPFAKRTRTWIFWVGLFALIKKEIPQFIIVLIYQQKTLKLDLVPFLTLLITSIVLVFNTVWRLNQLFNFFFQSTPRTRRASNIHKSGNTGNTGYETDREDNNADLGNNGLSVPSSEVIFESDEFDEFDDESSPAEKGEKEKDKKKVGSSTESDEEKSFIEEEIEKIG</sequence>
<dbReference type="OrthoDB" id="2409094at2759"/>
<evidence type="ECO:0000313" key="3">
    <source>
        <dbReference type="EMBL" id="CAB5393065.1"/>
    </source>
</evidence>
<keyword evidence="2" id="KW-1133">Transmembrane helix</keyword>
<feature type="compositionally biased region" description="Basic and acidic residues" evidence="1">
    <location>
        <begin position="908"/>
        <end position="920"/>
    </location>
</feature>
<feature type="transmembrane region" description="Helical" evidence="2">
    <location>
        <begin position="621"/>
        <end position="641"/>
    </location>
</feature>
<feature type="compositionally biased region" description="Polar residues" evidence="1">
    <location>
        <begin position="857"/>
        <end position="867"/>
    </location>
</feature>
<name>A0A915ZVW1_9GLOM</name>
<evidence type="ECO:0000256" key="1">
    <source>
        <dbReference type="SAM" id="MobiDB-lite"/>
    </source>
</evidence>
<proteinExistence type="predicted"/>
<evidence type="ECO:0000256" key="2">
    <source>
        <dbReference type="SAM" id="Phobius"/>
    </source>
</evidence>
<protein>
    <submittedName>
        <fullName evidence="3">Uncharacterized protein</fullName>
    </submittedName>
</protein>
<feature type="transmembrane region" description="Helical" evidence="2">
    <location>
        <begin position="721"/>
        <end position="743"/>
    </location>
</feature>
<dbReference type="VEuPathDB" id="FungiDB:RhiirFUN_018530"/>
<feature type="transmembrane region" description="Helical" evidence="2">
    <location>
        <begin position="763"/>
        <end position="786"/>
    </location>
</feature>
<feature type="compositionally biased region" description="Polar residues" evidence="1">
    <location>
        <begin position="836"/>
        <end position="847"/>
    </location>
</feature>
<evidence type="ECO:0000313" key="4">
    <source>
        <dbReference type="Proteomes" id="UP000684084"/>
    </source>
</evidence>
<reference evidence="3" key="1">
    <citation type="submission" date="2020-05" db="EMBL/GenBank/DDBJ databases">
        <authorList>
            <person name="Rincon C."/>
            <person name="Sanders R I."/>
            <person name="Robbins C."/>
            <person name="Chaturvedi A."/>
        </authorList>
    </citation>
    <scope>NUCLEOTIDE SEQUENCE</scope>
    <source>
        <strain evidence="3">CHB12</strain>
    </source>
</reference>
<feature type="region of interest" description="Disordered" evidence="1">
    <location>
        <begin position="833"/>
        <end position="920"/>
    </location>
</feature>
<keyword evidence="2" id="KW-0472">Membrane</keyword>
<feature type="transmembrane region" description="Helical" evidence="2">
    <location>
        <begin position="686"/>
        <end position="709"/>
    </location>
</feature>
<feature type="compositionally biased region" description="Basic and acidic residues" evidence="1">
    <location>
        <begin position="886"/>
        <end position="898"/>
    </location>
</feature>
<feature type="transmembrane region" description="Helical" evidence="2">
    <location>
        <begin position="653"/>
        <end position="674"/>
    </location>
</feature>
<comment type="caution">
    <text evidence="3">The sequence shown here is derived from an EMBL/GenBank/DDBJ whole genome shotgun (WGS) entry which is preliminary data.</text>
</comment>
<gene>
    <name evidence="3" type="ORF">CHRIB12_LOCUS22691</name>
</gene>
<dbReference type="EMBL" id="CAGKOT010000080">
    <property type="protein sequence ID" value="CAB5393065.1"/>
    <property type="molecule type" value="Genomic_DNA"/>
</dbReference>
<feature type="compositionally biased region" description="Acidic residues" evidence="1">
    <location>
        <begin position="872"/>
        <end position="885"/>
    </location>
</feature>
<feature type="transmembrane region" description="Helical" evidence="2">
    <location>
        <begin position="793"/>
        <end position="814"/>
    </location>
</feature>